<evidence type="ECO:0000313" key="3">
    <source>
        <dbReference type="Proteomes" id="UP000474159"/>
    </source>
</evidence>
<dbReference type="Proteomes" id="UP000474159">
    <property type="component" value="Unassembled WGS sequence"/>
</dbReference>
<feature type="compositionally biased region" description="Low complexity" evidence="1">
    <location>
        <begin position="108"/>
        <end position="119"/>
    </location>
</feature>
<feature type="region of interest" description="Disordered" evidence="1">
    <location>
        <begin position="108"/>
        <end position="144"/>
    </location>
</feature>
<dbReference type="OrthoDB" id="2375382at2"/>
<proteinExistence type="predicted"/>
<dbReference type="Pfam" id="PF13384">
    <property type="entry name" value="HTH_23"/>
    <property type="match status" value="1"/>
</dbReference>
<dbReference type="EMBL" id="VZZK01000022">
    <property type="protein sequence ID" value="KAB1077266.1"/>
    <property type="molecule type" value="Genomic_DNA"/>
</dbReference>
<sequence length="186" mass="19927">MAQTVCVLLDITDAARLAAIASDRSRPLKHIQRARIVLLSAERLSVQDVARRAGVSRPAVWRWQRRYGEAGVEGLLHENLRLVVVASAKLPAGAVHVLDHDGCLRAGAAGRKPAAGRRSGCPDRRHRSSPPQAGVTLISGAGQGTCSSSGRCRWAPASSSTRLAVRQRRHACRHRLLETTPSASTA</sequence>
<comment type="caution">
    <text evidence="2">The sequence shown here is derived from an EMBL/GenBank/DDBJ whole genome shotgun (WGS) entry which is preliminary data.</text>
</comment>
<evidence type="ECO:0000256" key="1">
    <source>
        <dbReference type="SAM" id="MobiDB-lite"/>
    </source>
</evidence>
<organism evidence="2 3">
    <name type="scientific">Methylobacterium soli</name>
    <dbReference type="NCBI Taxonomy" id="553447"/>
    <lineage>
        <taxon>Bacteria</taxon>
        <taxon>Pseudomonadati</taxon>
        <taxon>Pseudomonadota</taxon>
        <taxon>Alphaproteobacteria</taxon>
        <taxon>Hyphomicrobiales</taxon>
        <taxon>Methylobacteriaceae</taxon>
        <taxon>Methylobacterium</taxon>
    </lineage>
</organism>
<name>A0A6L3SUF8_9HYPH</name>
<protein>
    <submittedName>
        <fullName evidence="2">Helix-turn-helix domain-containing protein</fullName>
    </submittedName>
</protein>
<reference evidence="2 3" key="1">
    <citation type="submission" date="2019-09" db="EMBL/GenBank/DDBJ databases">
        <title>YIM 48816 draft genome.</title>
        <authorList>
            <person name="Jiang L."/>
        </authorList>
    </citation>
    <scope>NUCLEOTIDE SEQUENCE [LARGE SCALE GENOMIC DNA]</scope>
    <source>
        <strain evidence="2 3">YIM 48816</strain>
    </source>
</reference>
<gene>
    <name evidence="2" type="ORF">F6X53_19430</name>
</gene>
<dbReference type="AlphaFoldDB" id="A0A6L3SUF8"/>
<evidence type="ECO:0000313" key="2">
    <source>
        <dbReference type="EMBL" id="KAB1077266.1"/>
    </source>
</evidence>
<dbReference type="InterPro" id="IPR009057">
    <property type="entry name" value="Homeodomain-like_sf"/>
</dbReference>
<dbReference type="SUPFAM" id="SSF46689">
    <property type="entry name" value="Homeodomain-like"/>
    <property type="match status" value="1"/>
</dbReference>
<keyword evidence="3" id="KW-1185">Reference proteome</keyword>
<accession>A0A6L3SUF8</accession>